<dbReference type="Gene3D" id="3.40.50.720">
    <property type="entry name" value="NAD(P)-binding Rossmann-like Domain"/>
    <property type="match status" value="1"/>
</dbReference>
<evidence type="ECO:0000313" key="1">
    <source>
        <dbReference type="EMBL" id="TLS51494.1"/>
    </source>
</evidence>
<dbReference type="OrthoDB" id="1394308at2"/>
<dbReference type="AlphaFoldDB" id="A0A5R9GE57"/>
<evidence type="ECO:0000313" key="2">
    <source>
        <dbReference type="Proteomes" id="UP000309676"/>
    </source>
</evidence>
<organism evidence="1 2">
    <name type="scientific">Paenibacillus antri</name>
    <dbReference type="NCBI Taxonomy" id="2582848"/>
    <lineage>
        <taxon>Bacteria</taxon>
        <taxon>Bacillati</taxon>
        <taxon>Bacillota</taxon>
        <taxon>Bacilli</taxon>
        <taxon>Bacillales</taxon>
        <taxon>Paenibacillaceae</taxon>
        <taxon>Paenibacillus</taxon>
    </lineage>
</organism>
<accession>A0A5R9GE57</accession>
<protein>
    <submittedName>
        <fullName evidence="1">Uncharacterized protein</fullName>
    </submittedName>
</protein>
<comment type="caution">
    <text evidence="1">The sequence shown here is derived from an EMBL/GenBank/DDBJ whole genome shotgun (WGS) entry which is preliminary data.</text>
</comment>
<sequence>MTSLASGSGRKKVAAVVTEYRFNSHADVILGRLLGDFDYRPEVDVVAIYTDQVPESDMSRERAGRLGIPIYPTIRDAVRAERSGGPVDGVVIVGEHGSYPSTAKGQTMYPRRRMLEETLLALDELGRRVPIFSDKHFSYDVQEAKWMYDQLKRRGIPFMGGSSIPHTDHLPSYDPAMLRTLKEIVVISHSTLVEAYGFHALEVLQSVAERRRGGETGVASVTATQGHEVWAAMDRKEWPEALMLRALETYPGLPAGRHPRELEPNPILMTIEYADGTRGYVVQFGSLIEQWAYAFRNEEGGVAAALCNSDLDRPFGHFERLTRLIEGLIVTGRPPFPMERTLLTTALTCAVVDSFHDGKTVATPELRIAYGE</sequence>
<proteinExistence type="predicted"/>
<dbReference type="EMBL" id="VCIW01000009">
    <property type="protein sequence ID" value="TLS51494.1"/>
    <property type="molecule type" value="Genomic_DNA"/>
</dbReference>
<dbReference type="Proteomes" id="UP000309676">
    <property type="component" value="Unassembled WGS sequence"/>
</dbReference>
<reference evidence="1 2" key="1">
    <citation type="submission" date="2019-05" db="EMBL/GenBank/DDBJ databases">
        <authorList>
            <person name="Narsing Rao M.P."/>
            <person name="Li W.J."/>
        </authorList>
    </citation>
    <scope>NUCLEOTIDE SEQUENCE [LARGE SCALE GENOMIC DNA]</scope>
    <source>
        <strain evidence="1 2">SYSU_K30003</strain>
    </source>
</reference>
<gene>
    <name evidence="1" type="ORF">FE782_15405</name>
</gene>
<name>A0A5R9GE57_9BACL</name>
<dbReference type="RefSeq" id="WP_138195106.1">
    <property type="nucleotide sequence ID" value="NZ_VCIW01000009.1"/>
</dbReference>
<keyword evidence="2" id="KW-1185">Reference proteome</keyword>